<dbReference type="STRING" id="4540.A0A3L6PVP5"/>
<accession>A0A3L6PVP5</accession>
<protein>
    <submittedName>
        <fullName evidence="1">Protochlorophyllide-dependent translocon component 52, chloroplastic-like</fullName>
    </submittedName>
</protein>
<evidence type="ECO:0000313" key="1">
    <source>
        <dbReference type="EMBL" id="RLM65687.1"/>
    </source>
</evidence>
<organism evidence="1 2">
    <name type="scientific">Panicum miliaceum</name>
    <name type="common">Proso millet</name>
    <name type="synonym">Broomcorn millet</name>
    <dbReference type="NCBI Taxonomy" id="4540"/>
    <lineage>
        <taxon>Eukaryota</taxon>
        <taxon>Viridiplantae</taxon>
        <taxon>Streptophyta</taxon>
        <taxon>Embryophyta</taxon>
        <taxon>Tracheophyta</taxon>
        <taxon>Spermatophyta</taxon>
        <taxon>Magnoliopsida</taxon>
        <taxon>Liliopsida</taxon>
        <taxon>Poales</taxon>
        <taxon>Poaceae</taxon>
        <taxon>PACMAD clade</taxon>
        <taxon>Panicoideae</taxon>
        <taxon>Panicodae</taxon>
        <taxon>Paniceae</taxon>
        <taxon>Panicinae</taxon>
        <taxon>Panicum</taxon>
        <taxon>Panicum sect. Panicum</taxon>
    </lineage>
</organism>
<proteinExistence type="predicted"/>
<dbReference type="EMBL" id="PQIB02000015">
    <property type="protein sequence ID" value="RLM65687.1"/>
    <property type="molecule type" value="Genomic_DNA"/>
</dbReference>
<evidence type="ECO:0000313" key="2">
    <source>
        <dbReference type="Proteomes" id="UP000275267"/>
    </source>
</evidence>
<dbReference type="AlphaFoldDB" id="A0A3L6PVP5"/>
<gene>
    <name evidence="1" type="ORF">C2845_PM16G24340</name>
</gene>
<keyword evidence="2" id="KW-1185">Reference proteome</keyword>
<dbReference type="OrthoDB" id="10609673at2759"/>
<sequence length="159" mass="17944">MASYPCVVQNNILWFYPRPEPEHKDVLQRKPPSMIPVIEDPEAGDHFYHFGVLVTVINRGKTCHLYYSDLLYAAPDVSEISSREIEKINVVQGALGQLIIPFAPVLSAGILLKENHAAEFDYKQDFAEFRFIKSSRSDLFYGGNTGMSHVASNLNNLEN</sequence>
<dbReference type="Proteomes" id="UP000275267">
    <property type="component" value="Unassembled WGS sequence"/>
</dbReference>
<comment type="caution">
    <text evidence="1">The sequence shown here is derived from an EMBL/GenBank/DDBJ whole genome shotgun (WGS) entry which is preliminary data.</text>
</comment>
<reference evidence="2" key="1">
    <citation type="journal article" date="2019" name="Nat. Commun.">
        <title>The genome of broomcorn millet.</title>
        <authorList>
            <person name="Zou C."/>
            <person name="Miki D."/>
            <person name="Li D."/>
            <person name="Tang Q."/>
            <person name="Xiao L."/>
            <person name="Rajput S."/>
            <person name="Deng P."/>
            <person name="Jia W."/>
            <person name="Huang R."/>
            <person name="Zhang M."/>
            <person name="Sun Y."/>
            <person name="Hu J."/>
            <person name="Fu X."/>
            <person name="Schnable P.S."/>
            <person name="Li F."/>
            <person name="Zhang H."/>
            <person name="Feng B."/>
            <person name="Zhu X."/>
            <person name="Liu R."/>
            <person name="Schnable J.C."/>
            <person name="Zhu J.-K."/>
            <person name="Zhang H."/>
        </authorList>
    </citation>
    <scope>NUCLEOTIDE SEQUENCE [LARGE SCALE GENOMIC DNA]</scope>
</reference>
<name>A0A3L6PVP5_PANMI</name>